<feature type="domain" description="RRM" evidence="10">
    <location>
        <begin position="314"/>
        <end position="399"/>
    </location>
</feature>
<dbReference type="InterPro" id="IPR000504">
    <property type="entry name" value="RRM_dom"/>
</dbReference>
<evidence type="ECO:0000256" key="7">
    <source>
        <dbReference type="ARBA" id="ARBA00074919"/>
    </source>
</evidence>
<dbReference type="PANTHER" id="PTHR13288">
    <property type="entry name" value="SPLICING FACTOR 45 SPF45"/>
    <property type="match status" value="1"/>
</dbReference>
<keyword evidence="3 8" id="KW-0694">RNA-binding</keyword>
<evidence type="ECO:0000313" key="12">
    <source>
        <dbReference type="EMBL" id="KAK7870640.1"/>
    </source>
</evidence>
<comment type="subunit">
    <text evidence="6">Binds SXL. Associates with the spliceosome. Interacts with SF3B1, SF1 and U2AF2.</text>
</comment>
<evidence type="ECO:0000259" key="11">
    <source>
        <dbReference type="PROSITE" id="PS50174"/>
    </source>
</evidence>
<evidence type="ECO:0000256" key="6">
    <source>
        <dbReference type="ARBA" id="ARBA00065586"/>
    </source>
</evidence>
<sequence length="409" mass="45535">MSLYDDVDTKQKSEQVAGWSSGIKLLQSQMQLRKAAQTQPRRDALRKAGTSLAPVIDLKSRKDEEDSNSNSSFGSYNSGKKLPLEVDNVLIQEGKGSLLTNVPPRDSDWNVEGEYDPMWPNDYEKVVKDLREMREREKEREEEEKRRKNKEDREKRARERFENSDDRRKSGFAGRRESDEEEEEKEKPATPRASGVAIAPPPSLHEGASPGEATKTPVSGEKYGLSFGGSVAAKIMAKYGFKEGQGLGKQEQGISMALQVEKTSKRGGRIISEKEIMPPPPAGTTIGSPVANSQIGAPPKPEPSITEIMKAPAKVVLLRNMVGPGEVDEDLEPEVKDECNSKYGEVVKVIIFEQPNVEPDEAVRIFVEFKRIESAIKAVVDLNGRFFGGRQVKAGFYSWEKLNNLQLLD</sequence>
<accession>A0AAN9VSP2</accession>
<dbReference type="GO" id="GO:0003723">
    <property type="term" value="F:RNA binding"/>
    <property type="evidence" value="ECO:0007669"/>
    <property type="project" value="UniProtKB-UniRule"/>
</dbReference>
<dbReference type="InterPro" id="IPR040052">
    <property type="entry name" value="RBM17"/>
</dbReference>
<dbReference type="GO" id="GO:0045292">
    <property type="term" value="P:mRNA cis splicing, via spliceosome"/>
    <property type="evidence" value="ECO:0007669"/>
    <property type="project" value="UniProtKB-UniRule"/>
</dbReference>
<dbReference type="CDD" id="cd12647">
    <property type="entry name" value="RRM_UHM_SPF45"/>
    <property type="match status" value="1"/>
</dbReference>
<dbReference type="InterPro" id="IPR000467">
    <property type="entry name" value="G_patch_dom"/>
</dbReference>
<protein>
    <recommendedName>
        <fullName evidence="7 8">Splicing factor 45</fullName>
    </recommendedName>
    <alternativeName>
        <fullName evidence="8">RNA-binding motif protein 17</fullName>
    </alternativeName>
</protein>
<dbReference type="SMART" id="SM00360">
    <property type="entry name" value="RRM"/>
    <property type="match status" value="1"/>
</dbReference>
<feature type="region of interest" description="Disordered" evidence="9">
    <location>
        <begin position="34"/>
        <end position="80"/>
    </location>
</feature>
<dbReference type="PIRSF" id="PIRSF031066">
    <property type="entry name" value="Splicing_factor_SPF45"/>
    <property type="match status" value="1"/>
</dbReference>
<dbReference type="AlphaFoldDB" id="A0AAN9VSP2"/>
<evidence type="ECO:0000256" key="8">
    <source>
        <dbReference type="PIRNR" id="PIRNR031066"/>
    </source>
</evidence>
<feature type="compositionally biased region" description="Low complexity" evidence="9">
    <location>
        <begin position="68"/>
        <end position="79"/>
    </location>
</feature>
<dbReference type="InterPro" id="IPR003954">
    <property type="entry name" value="RRM_euk-type"/>
</dbReference>
<dbReference type="InterPro" id="IPR035979">
    <property type="entry name" value="RBD_domain_sf"/>
</dbReference>
<keyword evidence="2 8" id="KW-0507">mRNA processing</keyword>
<dbReference type="GO" id="GO:0000380">
    <property type="term" value="P:alternative mRNA splicing, via spliceosome"/>
    <property type="evidence" value="ECO:0007669"/>
    <property type="project" value="TreeGrafter"/>
</dbReference>
<evidence type="ECO:0000256" key="2">
    <source>
        <dbReference type="ARBA" id="ARBA00022664"/>
    </source>
</evidence>
<evidence type="ECO:0000256" key="1">
    <source>
        <dbReference type="ARBA" id="ARBA00004123"/>
    </source>
</evidence>
<dbReference type="GO" id="GO:0005654">
    <property type="term" value="C:nucleoplasm"/>
    <property type="evidence" value="ECO:0007669"/>
    <property type="project" value="UniProtKB-UniRule"/>
</dbReference>
<gene>
    <name evidence="12" type="ORF">R5R35_009134</name>
</gene>
<keyword evidence="13" id="KW-1185">Reference proteome</keyword>
<dbReference type="PROSITE" id="PS50174">
    <property type="entry name" value="G_PATCH"/>
    <property type="match status" value="1"/>
</dbReference>
<keyword evidence="5 8" id="KW-0539">Nucleus</keyword>
<dbReference type="FunFam" id="3.30.70.330:FF:000079">
    <property type="entry name" value="Putative splicing factor 45"/>
    <property type="match status" value="1"/>
</dbReference>
<comment type="caution">
    <text evidence="12">The sequence shown here is derived from an EMBL/GenBank/DDBJ whole genome shotgun (WGS) entry which is preliminary data.</text>
</comment>
<feature type="region of interest" description="Disordered" evidence="9">
    <location>
        <begin position="133"/>
        <end position="218"/>
    </location>
</feature>
<dbReference type="Pfam" id="PF01585">
    <property type="entry name" value="G-patch"/>
    <property type="match status" value="1"/>
</dbReference>
<feature type="compositionally biased region" description="Basic and acidic residues" evidence="9">
    <location>
        <begin position="133"/>
        <end position="178"/>
    </location>
</feature>
<evidence type="ECO:0000259" key="10">
    <source>
        <dbReference type="PROSITE" id="PS50102"/>
    </source>
</evidence>
<dbReference type="Proteomes" id="UP001378592">
    <property type="component" value="Unassembled WGS sequence"/>
</dbReference>
<organism evidence="12 13">
    <name type="scientific">Gryllus longicercus</name>
    <dbReference type="NCBI Taxonomy" id="2509291"/>
    <lineage>
        <taxon>Eukaryota</taxon>
        <taxon>Metazoa</taxon>
        <taxon>Ecdysozoa</taxon>
        <taxon>Arthropoda</taxon>
        <taxon>Hexapoda</taxon>
        <taxon>Insecta</taxon>
        <taxon>Pterygota</taxon>
        <taxon>Neoptera</taxon>
        <taxon>Polyneoptera</taxon>
        <taxon>Orthoptera</taxon>
        <taxon>Ensifera</taxon>
        <taxon>Gryllidea</taxon>
        <taxon>Grylloidea</taxon>
        <taxon>Gryllidae</taxon>
        <taxon>Gryllinae</taxon>
        <taxon>Gryllus</taxon>
    </lineage>
</organism>
<dbReference type="PANTHER" id="PTHR13288:SF8">
    <property type="entry name" value="SPLICING FACTOR 45"/>
    <property type="match status" value="1"/>
</dbReference>
<reference evidence="12 13" key="1">
    <citation type="submission" date="2024-03" db="EMBL/GenBank/DDBJ databases">
        <title>The genome assembly and annotation of the cricket Gryllus longicercus Weissman &amp; Gray.</title>
        <authorList>
            <person name="Szrajer S."/>
            <person name="Gray D."/>
            <person name="Ylla G."/>
        </authorList>
    </citation>
    <scope>NUCLEOTIDE SEQUENCE [LARGE SCALE GENOMIC DNA]</scope>
    <source>
        <strain evidence="12">DAG 2021-001</strain>
        <tissue evidence="12">Whole body minus gut</tissue>
    </source>
</reference>
<dbReference type="InterPro" id="IPR012677">
    <property type="entry name" value="Nucleotide-bd_a/b_plait_sf"/>
</dbReference>
<dbReference type="GO" id="GO:0071011">
    <property type="term" value="C:precatalytic spliceosome"/>
    <property type="evidence" value="ECO:0007669"/>
    <property type="project" value="TreeGrafter"/>
</dbReference>
<keyword evidence="4 8" id="KW-0508">mRNA splicing</keyword>
<dbReference type="SMART" id="SM00361">
    <property type="entry name" value="RRM_1"/>
    <property type="match status" value="1"/>
</dbReference>
<dbReference type="Gene3D" id="3.30.70.330">
    <property type="match status" value="1"/>
</dbReference>
<evidence type="ECO:0000313" key="13">
    <source>
        <dbReference type="Proteomes" id="UP001378592"/>
    </source>
</evidence>
<comment type="subunit">
    <text evidence="8">Associates with the spliceosome.</text>
</comment>
<proteinExistence type="predicted"/>
<keyword evidence="8" id="KW-0747">Spliceosome</keyword>
<dbReference type="InterPro" id="IPR034653">
    <property type="entry name" value="SPF45_RRM"/>
</dbReference>
<evidence type="ECO:0000256" key="4">
    <source>
        <dbReference type="ARBA" id="ARBA00023187"/>
    </source>
</evidence>
<comment type="subcellular location">
    <subcellularLocation>
        <location evidence="1 8">Nucleus</location>
    </subcellularLocation>
</comment>
<dbReference type="Pfam" id="PF00076">
    <property type="entry name" value="RRM_1"/>
    <property type="match status" value="1"/>
</dbReference>
<evidence type="ECO:0000256" key="3">
    <source>
        <dbReference type="ARBA" id="ARBA00022884"/>
    </source>
</evidence>
<dbReference type="SUPFAM" id="SSF54928">
    <property type="entry name" value="RNA-binding domain, RBD"/>
    <property type="match status" value="1"/>
</dbReference>
<feature type="region of interest" description="Disordered" evidence="9">
    <location>
        <begin position="94"/>
        <end position="121"/>
    </location>
</feature>
<comment type="function">
    <text evidence="8">Splice factor that binds to the single-stranded 3'AG at the exon/intron border and promotes its utilization in the second catalytic step. Involved in the regulation of alternative splicing and the utilization of cryptic splice sites.</text>
</comment>
<name>A0AAN9VSP2_9ORTH</name>
<dbReference type="EMBL" id="JAZDUA010000055">
    <property type="protein sequence ID" value="KAK7870640.1"/>
    <property type="molecule type" value="Genomic_DNA"/>
</dbReference>
<feature type="domain" description="G-patch" evidence="11">
    <location>
        <begin position="228"/>
        <end position="274"/>
    </location>
</feature>
<evidence type="ECO:0000256" key="9">
    <source>
        <dbReference type="SAM" id="MobiDB-lite"/>
    </source>
</evidence>
<dbReference type="SMART" id="SM00443">
    <property type="entry name" value="G_patch"/>
    <property type="match status" value="1"/>
</dbReference>
<evidence type="ECO:0000256" key="5">
    <source>
        <dbReference type="ARBA" id="ARBA00023242"/>
    </source>
</evidence>
<dbReference type="PROSITE" id="PS50102">
    <property type="entry name" value="RRM"/>
    <property type="match status" value="1"/>
</dbReference>